<feature type="non-terminal residue" evidence="1">
    <location>
        <position position="68"/>
    </location>
</feature>
<proteinExistence type="predicted"/>
<comment type="caution">
    <text evidence="1">The sequence shown here is derived from an EMBL/GenBank/DDBJ whole genome shotgun (WGS) entry which is preliminary data.</text>
</comment>
<organism evidence="1">
    <name type="scientific">Tanacetum cinerariifolium</name>
    <name type="common">Dalmatian daisy</name>
    <name type="synonym">Chrysanthemum cinerariifolium</name>
    <dbReference type="NCBI Taxonomy" id="118510"/>
    <lineage>
        <taxon>Eukaryota</taxon>
        <taxon>Viridiplantae</taxon>
        <taxon>Streptophyta</taxon>
        <taxon>Embryophyta</taxon>
        <taxon>Tracheophyta</taxon>
        <taxon>Spermatophyta</taxon>
        <taxon>Magnoliopsida</taxon>
        <taxon>eudicotyledons</taxon>
        <taxon>Gunneridae</taxon>
        <taxon>Pentapetalae</taxon>
        <taxon>asterids</taxon>
        <taxon>campanulids</taxon>
        <taxon>Asterales</taxon>
        <taxon>Asteraceae</taxon>
        <taxon>Asteroideae</taxon>
        <taxon>Anthemideae</taxon>
        <taxon>Anthemidinae</taxon>
        <taxon>Tanacetum</taxon>
    </lineage>
</organism>
<sequence length="68" mass="8186">MRRDDDKLYKFKEGNLKRLRIQDIKDTLLLLVQGKLTNFTVEECFAFNISLRMFTRSIVVQRCMEDLQ</sequence>
<evidence type="ECO:0000313" key="1">
    <source>
        <dbReference type="EMBL" id="GFD17885.1"/>
    </source>
</evidence>
<protein>
    <submittedName>
        <fullName evidence="1">Uncharacterized protein</fullName>
    </submittedName>
</protein>
<dbReference type="AlphaFoldDB" id="A0A699U3S9"/>
<accession>A0A699U3S9</accession>
<gene>
    <name evidence="1" type="ORF">Tci_889854</name>
</gene>
<name>A0A699U3S9_TANCI</name>
<dbReference type="EMBL" id="BKCJ011303590">
    <property type="protein sequence ID" value="GFD17885.1"/>
    <property type="molecule type" value="Genomic_DNA"/>
</dbReference>
<reference evidence="1" key="1">
    <citation type="journal article" date="2019" name="Sci. Rep.">
        <title>Draft genome of Tanacetum cinerariifolium, the natural source of mosquito coil.</title>
        <authorList>
            <person name="Yamashiro T."/>
            <person name="Shiraishi A."/>
            <person name="Satake H."/>
            <person name="Nakayama K."/>
        </authorList>
    </citation>
    <scope>NUCLEOTIDE SEQUENCE</scope>
</reference>